<evidence type="ECO:0000313" key="4">
    <source>
        <dbReference type="RefSeq" id="XP_030985810.1"/>
    </source>
</evidence>
<dbReference type="RefSeq" id="XP_030985810.1">
    <property type="nucleotide sequence ID" value="XM_031121563.1"/>
</dbReference>
<protein>
    <recommendedName>
        <fullName evidence="5">Enterotoxin</fullName>
    </recommendedName>
</protein>
<dbReference type="SUPFAM" id="SSF56399">
    <property type="entry name" value="ADP-ribosylation"/>
    <property type="match status" value="1"/>
</dbReference>
<evidence type="ECO:0000313" key="3">
    <source>
        <dbReference type="Proteomes" id="UP000515153"/>
    </source>
</evidence>
<keyword evidence="2" id="KW-0732">Signal</keyword>
<evidence type="ECO:0000256" key="1">
    <source>
        <dbReference type="SAM" id="MobiDB-lite"/>
    </source>
</evidence>
<evidence type="ECO:0000256" key="2">
    <source>
        <dbReference type="SAM" id="SignalP"/>
    </source>
</evidence>
<reference evidence="4" key="3">
    <citation type="submission" date="2025-08" db="UniProtKB">
        <authorList>
            <consortium name="RefSeq"/>
        </authorList>
    </citation>
    <scope>IDENTIFICATION</scope>
    <source>
        <strain evidence="4">NI907</strain>
    </source>
</reference>
<gene>
    <name evidence="4" type="ORF">PgNI_01492</name>
</gene>
<keyword evidence="3" id="KW-1185">Reference proteome</keyword>
<sequence>MLGPALVASLAVLSSLLGGVNAAGRLSPSRLIPGRGNHGRANTNQAALSGGSPSRANPNQATLNGANAHHQATAQGSSVLSNQAPQFNRLVYVASPFSATEILMKGGIRSTGAGHIDPNIPYAGHVYVQTQEETRMTAKAYNSDPWITTTVEKVHAWWGFGQVYKEKGEMFYIYHVESSAINDDLIQGDAKYKESISKFPLQDKWYEVHPLYNVRIPWYAIVGWDNVSPNGESHYEENKVRYSIPNIDVWGLFRS</sequence>
<dbReference type="GeneID" id="41956477"/>
<dbReference type="AlphaFoldDB" id="A0A6P8BF26"/>
<dbReference type="Proteomes" id="UP000515153">
    <property type="component" value="Unplaced"/>
</dbReference>
<name>A0A6P8BF26_PYRGI</name>
<reference evidence="4" key="2">
    <citation type="submission" date="2019-10" db="EMBL/GenBank/DDBJ databases">
        <authorList>
            <consortium name="NCBI Genome Project"/>
        </authorList>
    </citation>
    <scope>NUCLEOTIDE SEQUENCE</scope>
    <source>
        <strain evidence="4">NI907</strain>
    </source>
</reference>
<dbReference type="KEGG" id="pgri:PgNI_01492"/>
<feature type="chain" id="PRO_5027976437" description="Enterotoxin" evidence="2">
    <location>
        <begin position="23"/>
        <end position="255"/>
    </location>
</feature>
<reference evidence="4" key="1">
    <citation type="journal article" date="2019" name="Mol. Biol. Evol.">
        <title>Blast fungal genomes show frequent chromosomal changes, gene gains and losses, and effector gene turnover.</title>
        <authorList>
            <person name="Gomez Luciano L.B."/>
            <person name="Jason Tsai I."/>
            <person name="Chuma I."/>
            <person name="Tosa Y."/>
            <person name="Chen Y.H."/>
            <person name="Li J.Y."/>
            <person name="Li M.Y."/>
            <person name="Jade Lu M.Y."/>
            <person name="Nakayashiki H."/>
            <person name="Li W.H."/>
        </authorList>
    </citation>
    <scope>NUCLEOTIDE SEQUENCE</scope>
    <source>
        <strain evidence="4">NI907</strain>
    </source>
</reference>
<accession>A0A6P8BF26</accession>
<feature type="region of interest" description="Disordered" evidence="1">
    <location>
        <begin position="30"/>
        <end position="63"/>
    </location>
</feature>
<organism evidence="3 4">
    <name type="scientific">Pyricularia grisea</name>
    <name type="common">Crabgrass-specific blast fungus</name>
    <name type="synonym">Magnaporthe grisea</name>
    <dbReference type="NCBI Taxonomy" id="148305"/>
    <lineage>
        <taxon>Eukaryota</taxon>
        <taxon>Fungi</taxon>
        <taxon>Dikarya</taxon>
        <taxon>Ascomycota</taxon>
        <taxon>Pezizomycotina</taxon>
        <taxon>Sordariomycetes</taxon>
        <taxon>Sordariomycetidae</taxon>
        <taxon>Magnaporthales</taxon>
        <taxon>Pyriculariaceae</taxon>
        <taxon>Pyricularia</taxon>
    </lineage>
</organism>
<feature type="signal peptide" evidence="2">
    <location>
        <begin position="1"/>
        <end position="22"/>
    </location>
</feature>
<evidence type="ECO:0008006" key="5">
    <source>
        <dbReference type="Google" id="ProtNLM"/>
    </source>
</evidence>
<feature type="compositionally biased region" description="Polar residues" evidence="1">
    <location>
        <begin position="40"/>
        <end position="63"/>
    </location>
</feature>
<proteinExistence type="predicted"/>